<feature type="compositionally biased region" description="Basic and acidic residues" evidence="1">
    <location>
        <begin position="839"/>
        <end position="853"/>
    </location>
</feature>
<dbReference type="PANTHER" id="PTHR13179">
    <property type="entry name" value="DEP DOMAIN CONTAINING PROTEIN 5"/>
    <property type="match status" value="1"/>
</dbReference>
<protein>
    <submittedName>
        <fullName evidence="2">Phosphoprotein phosphatase</fullName>
    </submittedName>
</protein>
<feature type="compositionally biased region" description="Low complexity" evidence="1">
    <location>
        <begin position="726"/>
        <end position="740"/>
    </location>
</feature>
<dbReference type="InterPro" id="IPR036457">
    <property type="entry name" value="PPM-type-like_dom_sf"/>
</dbReference>
<feature type="region of interest" description="Disordered" evidence="1">
    <location>
        <begin position="793"/>
        <end position="872"/>
    </location>
</feature>
<evidence type="ECO:0000313" key="2">
    <source>
        <dbReference type="EMBL" id="KAK7248623.1"/>
    </source>
</evidence>
<name>A0ABR1G6N4_AURAN</name>
<feature type="region of interest" description="Disordered" evidence="1">
    <location>
        <begin position="659"/>
        <end position="740"/>
    </location>
</feature>
<feature type="compositionally biased region" description="Basic residues" evidence="1">
    <location>
        <begin position="669"/>
        <end position="693"/>
    </location>
</feature>
<organism evidence="2 3">
    <name type="scientific">Aureococcus anophagefferens</name>
    <name type="common">Harmful bloom alga</name>
    <dbReference type="NCBI Taxonomy" id="44056"/>
    <lineage>
        <taxon>Eukaryota</taxon>
        <taxon>Sar</taxon>
        <taxon>Stramenopiles</taxon>
        <taxon>Ochrophyta</taxon>
        <taxon>Pelagophyceae</taxon>
        <taxon>Pelagomonadales</taxon>
        <taxon>Pelagomonadaceae</taxon>
        <taxon>Aureococcus</taxon>
    </lineage>
</organism>
<feature type="compositionally biased region" description="Low complexity" evidence="1">
    <location>
        <begin position="793"/>
        <end position="813"/>
    </location>
</feature>
<comment type="caution">
    <text evidence="2">The sequence shown here is derived from an EMBL/GenBank/DDBJ whole genome shotgun (WGS) entry which is preliminary data.</text>
</comment>
<reference evidence="2 3" key="1">
    <citation type="submission" date="2024-03" db="EMBL/GenBank/DDBJ databases">
        <title>Aureococcus anophagefferens CCMP1851 and Kratosvirus quantuckense: Draft genome of a second virus-susceptible host strain in the model system.</title>
        <authorList>
            <person name="Chase E."/>
            <person name="Truchon A.R."/>
            <person name="Schepens W."/>
            <person name="Wilhelm S.W."/>
        </authorList>
    </citation>
    <scope>NUCLEOTIDE SEQUENCE [LARGE SCALE GENOMIC DNA]</scope>
    <source>
        <strain evidence="2 3">CCMP1851</strain>
    </source>
</reference>
<dbReference type="PANTHER" id="PTHR13179:SF8">
    <property type="entry name" value="GATOR COMPLEX PROTEIN DEPDC5"/>
    <property type="match status" value="1"/>
</dbReference>
<dbReference type="InterPro" id="IPR027244">
    <property type="entry name" value="IML1"/>
</dbReference>
<proteinExistence type="predicted"/>
<feature type="compositionally biased region" description="Basic residues" evidence="1">
    <location>
        <begin position="814"/>
        <end position="838"/>
    </location>
</feature>
<keyword evidence="3" id="KW-1185">Reference proteome</keyword>
<dbReference type="SUPFAM" id="SSF81606">
    <property type="entry name" value="PP2C-like"/>
    <property type="match status" value="1"/>
</dbReference>
<feature type="region of interest" description="Disordered" evidence="1">
    <location>
        <begin position="341"/>
        <end position="380"/>
    </location>
</feature>
<feature type="compositionally biased region" description="Basic residues" evidence="1">
    <location>
        <begin position="488"/>
        <end position="505"/>
    </location>
</feature>
<evidence type="ECO:0000313" key="3">
    <source>
        <dbReference type="Proteomes" id="UP001363151"/>
    </source>
</evidence>
<sequence length="872" mass="94973">MLRALAERAPRPILARRRLRLLVGSSSRPHREKKDGEDAYFASAADNALGVADGVGGSKRAGVDPGDFSRRLLAHAQRHAGGGAAAAVAARDAATATLARPPARSCGPRRGGRGRRRPLACVVRRADQTHYFNCPYQASAADDLAGEAALGACGADALAATARAGDVVVAAATDGFWDNACGVAPWSDASVELCEDPEASAAADFCEFWFKDQFVSRADMWRFKAAMSFEMWEPTVSGGDALHVERLVDGFAAPLLERWRAVGVNHSLCSFKADGGLGGARDLYKVVLENEAPAHDDAQRLVAALKRELIAKQRMMDNGIGMDMLSLAVPPLHTAPIFMHRSKKSRGRATYEASQDLASPDGLPRAPSQDESTLDDDDEQLPYCYDAWPLGRSSVRDDAAPLPGPNWKSLITPAVLPVETDYLPDEFGTGAYEEANHSVLLPPDSTTGAAGDGRAQMVAQRIAGDYQLVVQADESPERISRLNPRPGRGGRRRPRRPARRGRGGRKRPDAAARRRASTYTLSMGHRIQVLSYNGFEKRVDVRSYRSRHGNNAGRATADHDARAVVRRLGRTRVIQRRFNMALEHATWRDEWLALECDSSVDDQRCYRLALHWLLCSGWVAEEFLSTLCRKAKQLKLNLVQVPEYSIHLDIHPFIAHASAVPPAPEPASRRRRAALHRRADRRALRRRARRGRGRGALGDGAEAALRGAPVPRRASQAAAKMLPAHARSASTSTGRAASSSGVLADGSFAWVKNRLANPFASDQRTVEDGALLRTLRRHAAVLSRAAPGLWSIGARRATGPARSSTASRTTSRGPRPRRRRRRRGAAARRRTTRPRRPTARVDADGVLRDDAAKKRPPSFNRSGADLQDDAGM</sequence>
<dbReference type="EMBL" id="JBBJCI010000089">
    <property type="protein sequence ID" value="KAK7248623.1"/>
    <property type="molecule type" value="Genomic_DNA"/>
</dbReference>
<accession>A0ABR1G6N4</accession>
<feature type="compositionally biased region" description="Low complexity" evidence="1">
    <location>
        <begin position="699"/>
        <end position="708"/>
    </location>
</feature>
<dbReference type="Proteomes" id="UP001363151">
    <property type="component" value="Unassembled WGS sequence"/>
</dbReference>
<feature type="region of interest" description="Disordered" evidence="1">
    <location>
        <begin position="473"/>
        <end position="517"/>
    </location>
</feature>
<evidence type="ECO:0000256" key="1">
    <source>
        <dbReference type="SAM" id="MobiDB-lite"/>
    </source>
</evidence>
<gene>
    <name evidence="2" type="ORF">SO694_00165029</name>
</gene>